<dbReference type="EMBL" id="BART01021030">
    <property type="protein sequence ID" value="GAG95289.1"/>
    <property type="molecule type" value="Genomic_DNA"/>
</dbReference>
<proteinExistence type="predicted"/>
<protein>
    <recommendedName>
        <fullName evidence="4">Type I restriction modification DNA specificity domain-containing protein</fullName>
    </recommendedName>
</protein>
<dbReference type="SUPFAM" id="SSF116734">
    <property type="entry name" value="DNA methylase specificity domain"/>
    <property type="match status" value="1"/>
</dbReference>
<organism evidence="3">
    <name type="scientific">marine sediment metagenome</name>
    <dbReference type="NCBI Taxonomy" id="412755"/>
    <lineage>
        <taxon>unclassified sequences</taxon>
        <taxon>metagenomes</taxon>
        <taxon>ecological metagenomes</taxon>
    </lineage>
</organism>
<dbReference type="GO" id="GO:0003677">
    <property type="term" value="F:DNA binding"/>
    <property type="evidence" value="ECO:0007669"/>
    <property type="project" value="UniProtKB-KW"/>
</dbReference>
<accession>X1BH81</accession>
<evidence type="ECO:0000256" key="1">
    <source>
        <dbReference type="ARBA" id="ARBA00022747"/>
    </source>
</evidence>
<keyword evidence="1" id="KW-0680">Restriction system</keyword>
<evidence type="ECO:0000256" key="2">
    <source>
        <dbReference type="ARBA" id="ARBA00023125"/>
    </source>
</evidence>
<dbReference type="Gene3D" id="3.90.220.20">
    <property type="entry name" value="DNA methylase specificity domains"/>
    <property type="match status" value="1"/>
</dbReference>
<dbReference type="InterPro" id="IPR044946">
    <property type="entry name" value="Restrct_endonuc_typeI_TRD_sf"/>
</dbReference>
<evidence type="ECO:0000313" key="3">
    <source>
        <dbReference type="EMBL" id="GAG95289.1"/>
    </source>
</evidence>
<keyword evidence="2" id="KW-0238">DNA-binding</keyword>
<reference evidence="3" key="1">
    <citation type="journal article" date="2014" name="Front. Microbiol.">
        <title>High frequency of phylogenetically diverse reductive dehalogenase-homologous genes in deep subseafloor sedimentary metagenomes.</title>
        <authorList>
            <person name="Kawai M."/>
            <person name="Futagami T."/>
            <person name="Toyoda A."/>
            <person name="Takaki Y."/>
            <person name="Nishi S."/>
            <person name="Hori S."/>
            <person name="Arai W."/>
            <person name="Tsubouchi T."/>
            <person name="Morono Y."/>
            <person name="Uchiyama I."/>
            <person name="Ito T."/>
            <person name="Fujiyama A."/>
            <person name="Inagaki F."/>
            <person name="Takami H."/>
        </authorList>
    </citation>
    <scope>NUCLEOTIDE SEQUENCE</scope>
    <source>
        <strain evidence="3">Expedition CK06-06</strain>
    </source>
</reference>
<feature type="non-terminal residue" evidence="3">
    <location>
        <position position="132"/>
    </location>
</feature>
<dbReference type="GO" id="GO:0009307">
    <property type="term" value="P:DNA restriction-modification system"/>
    <property type="evidence" value="ECO:0007669"/>
    <property type="project" value="UniProtKB-KW"/>
</dbReference>
<dbReference type="AlphaFoldDB" id="X1BH81"/>
<name>X1BH81_9ZZZZ</name>
<sequence>METAILKELITDFLRSRYYKNHELSPNKNNRVLLVNTDDLEENNFNKTDGKYVSADCVKIEYLIRKNDIILAPLTPSSNNIEKVFFFNQEPECKMTISNNKNIIRVDETRINPGYLANVLNSSLFKQYLYPY</sequence>
<gene>
    <name evidence="3" type="ORF">S01H4_38922</name>
</gene>
<evidence type="ECO:0008006" key="4">
    <source>
        <dbReference type="Google" id="ProtNLM"/>
    </source>
</evidence>
<comment type="caution">
    <text evidence="3">The sequence shown here is derived from an EMBL/GenBank/DDBJ whole genome shotgun (WGS) entry which is preliminary data.</text>
</comment>